<feature type="binding site" evidence="3">
    <location>
        <position position="131"/>
    </location>
    <ligand>
        <name>Zn(2+)</name>
        <dbReference type="ChEBI" id="CHEBI:29105"/>
        <label>2</label>
    </ligand>
</feature>
<keyword evidence="6" id="KW-1185">Reference proteome</keyword>
<feature type="binding site" evidence="3">
    <location>
        <position position="389"/>
    </location>
    <ligand>
        <name>Zn(2+)</name>
        <dbReference type="ChEBI" id="CHEBI:29105"/>
        <label>2</label>
    </ligand>
</feature>
<dbReference type="InterPro" id="IPR010158">
    <property type="entry name" value="Amidase_Cbmase"/>
</dbReference>
<dbReference type="SUPFAM" id="SSF55031">
    <property type="entry name" value="Bacterial exopeptidase dimerisation domain"/>
    <property type="match status" value="1"/>
</dbReference>
<dbReference type="PIRSF" id="PIRSF001235">
    <property type="entry name" value="Amidase_carbamoylase"/>
    <property type="match status" value="1"/>
</dbReference>
<feature type="binding site" evidence="4">
    <location>
        <position position="295"/>
    </location>
    <ligand>
        <name>allantoate</name>
        <dbReference type="ChEBI" id="CHEBI:17536"/>
    </ligand>
</feature>
<dbReference type="EC" id="3.-.-.-" evidence="5"/>
<evidence type="ECO:0000256" key="3">
    <source>
        <dbReference type="PIRSR" id="PIRSR001235-1"/>
    </source>
</evidence>
<feature type="binding site" evidence="3">
    <location>
        <position position="196"/>
    </location>
    <ligand>
        <name>Zn(2+)</name>
        <dbReference type="ChEBI" id="CHEBI:29105"/>
        <label>1</label>
    </ligand>
</feature>
<dbReference type="EMBL" id="JALBUF010000010">
    <property type="protein sequence ID" value="MCI0184240.1"/>
    <property type="molecule type" value="Genomic_DNA"/>
</dbReference>
<dbReference type="GO" id="GO:0046872">
    <property type="term" value="F:metal ion binding"/>
    <property type="evidence" value="ECO:0007669"/>
    <property type="project" value="UniProtKB-KW"/>
</dbReference>
<dbReference type="Gene3D" id="3.30.70.360">
    <property type="match status" value="1"/>
</dbReference>
<keyword evidence="3" id="KW-0862">Zinc</keyword>
<organism evidence="5 6">
    <name type="scientific">Sulfoacidibacillus ferrooxidans</name>
    <dbReference type="NCBI Taxonomy" id="2005001"/>
    <lineage>
        <taxon>Bacteria</taxon>
        <taxon>Bacillati</taxon>
        <taxon>Bacillota</taxon>
        <taxon>Bacilli</taxon>
        <taxon>Bacillales</taxon>
        <taxon>Alicyclobacillaceae</taxon>
        <taxon>Sulfoacidibacillus</taxon>
    </lineage>
</organism>
<evidence type="ECO:0000313" key="5">
    <source>
        <dbReference type="EMBL" id="MCI0184240.1"/>
    </source>
</evidence>
<feature type="binding site" evidence="3">
    <location>
        <position position="85"/>
    </location>
    <ligand>
        <name>Zn(2+)</name>
        <dbReference type="ChEBI" id="CHEBI:29105"/>
        <label>1</label>
    </ligand>
</feature>
<dbReference type="InterPro" id="IPR036264">
    <property type="entry name" value="Bact_exopeptidase_dim_dom"/>
</dbReference>
<dbReference type="GO" id="GO:0016813">
    <property type="term" value="F:hydrolase activity, acting on carbon-nitrogen (but not peptide) bonds, in linear amidines"/>
    <property type="evidence" value="ECO:0007669"/>
    <property type="project" value="InterPro"/>
</dbReference>
<dbReference type="PANTHER" id="PTHR32494:SF5">
    <property type="entry name" value="ALLANTOATE AMIDOHYDROLASE"/>
    <property type="match status" value="1"/>
</dbReference>
<keyword evidence="3" id="KW-0479">Metal-binding</keyword>
<comment type="caution">
    <text evidence="5">The sequence shown here is derived from an EMBL/GenBank/DDBJ whole genome shotgun (WGS) entry which is preliminary data.</text>
</comment>
<protein>
    <submittedName>
        <fullName evidence="5">Hydrolase</fullName>
        <ecNumber evidence="5">3.-.-.-</ecNumber>
    </submittedName>
</protein>
<dbReference type="NCBIfam" id="NF006771">
    <property type="entry name" value="PRK09290.1-5"/>
    <property type="match status" value="1"/>
</dbReference>
<dbReference type="Pfam" id="PF01546">
    <property type="entry name" value="Peptidase_M20"/>
    <property type="match status" value="1"/>
</dbReference>
<dbReference type="NCBIfam" id="TIGR01879">
    <property type="entry name" value="hydantase"/>
    <property type="match status" value="1"/>
</dbReference>
<evidence type="ECO:0000256" key="1">
    <source>
        <dbReference type="ARBA" id="ARBA00006153"/>
    </source>
</evidence>
<feature type="binding site" evidence="3">
    <location>
        <position position="96"/>
    </location>
    <ligand>
        <name>Zn(2+)</name>
        <dbReference type="ChEBI" id="CHEBI:29105"/>
        <label>2</label>
    </ligand>
</feature>
<evidence type="ECO:0000256" key="4">
    <source>
        <dbReference type="PIRSR" id="PIRSR001235-2"/>
    </source>
</evidence>
<sequence>MGKPSYHEERGLAIHFLLDVFSRFGYGANGITRLAYSESDKLAKRQFIQLCENEGMNVRVDDAGNVIARRAGVGIEKCAVACGSHLDSVINAGSYDGVLGVLAGLEVVRMLNRKNIKTKYPIEVIAFTCEESTRFGVSTIGSKAMVGLLDMNIITGLTDKTGISFEEAVRLQAFDLARFPQAHRSSDDLKAFIELHIEQGPVLEQKKKQIGVVGSIAAPTRYRLIISGEAGHSGTTTMQLRKDALVGAAEVILAVEKIATLEQHFYSVGTVGSLHVYPNSVNTIPGKVELIYEFRSNDCATKHQLNLNLLSIVNDIADRRKLTVESQLLSDESPIELNSFIGNIIKESCEKRDISFLEMASGAGHDAMNMAKLCPTGMIFVPSVRGISHQPGEFTEPFDIEAGVDILYDTMLRLAEPI</sequence>
<feature type="binding site" evidence="3">
    <location>
        <position position="96"/>
    </location>
    <ligand>
        <name>Zn(2+)</name>
        <dbReference type="ChEBI" id="CHEBI:29105"/>
        <label>1</label>
    </ligand>
</feature>
<dbReference type="AlphaFoldDB" id="A0A9X2AE67"/>
<evidence type="ECO:0000256" key="2">
    <source>
        <dbReference type="ARBA" id="ARBA00022801"/>
    </source>
</evidence>
<name>A0A9X2AE67_9BACL</name>
<keyword evidence="2 5" id="KW-0378">Hydrolase</keyword>
<proteinExistence type="inferred from homology"/>
<reference evidence="5" key="1">
    <citation type="submission" date="2022-03" db="EMBL/GenBank/DDBJ databases">
        <title>Draft Genome Sequence of Firmicute Strain S0AB, a Heterotrophic Iron/Sulfur-Oxidizing Extreme Acidophile.</title>
        <authorList>
            <person name="Vergara E."/>
            <person name="Pakostova E."/>
            <person name="Johnson D.B."/>
            <person name="Holmes D.S."/>
        </authorList>
    </citation>
    <scope>NUCLEOTIDE SEQUENCE</scope>
    <source>
        <strain evidence="5">S0AB</strain>
    </source>
</reference>
<dbReference type="Gene3D" id="3.40.630.10">
    <property type="entry name" value="Zn peptidases"/>
    <property type="match status" value="1"/>
</dbReference>
<feature type="binding site" evidence="4">
    <location>
        <position position="282"/>
    </location>
    <ligand>
        <name>allantoate</name>
        <dbReference type="ChEBI" id="CHEBI:17536"/>
    </ligand>
</feature>
<dbReference type="PANTHER" id="PTHR32494">
    <property type="entry name" value="ALLANTOATE DEIMINASE-RELATED"/>
    <property type="match status" value="1"/>
</dbReference>
<gene>
    <name evidence="5" type="ORF">MM817_02535</name>
</gene>
<evidence type="ECO:0000313" key="6">
    <source>
        <dbReference type="Proteomes" id="UP001139263"/>
    </source>
</evidence>
<dbReference type="Proteomes" id="UP001139263">
    <property type="component" value="Unassembled WGS sequence"/>
</dbReference>
<dbReference type="CDD" id="cd03884">
    <property type="entry name" value="M20_bAS"/>
    <property type="match status" value="1"/>
</dbReference>
<comment type="cofactor">
    <cofactor evidence="3">
        <name>Zn(2+)</name>
        <dbReference type="ChEBI" id="CHEBI:29105"/>
    </cofactor>
    <text evidence="3">Binds 2 Zn(2+) ions per subunit.</text>
</comment>
<accession>A0A9X2AE67</accession>
<dbReference type="SUPFAM" id="SSF53187">
    <property type="entry name" value="Zn-dependent exopeptidases"/>
    <property type="match status" value="1"/>
</dbReference>
<comment type="similarity">
    <text evidence="1">Belongs to the peptidase M20 family.</text>
</comment>
<dbReference type="RefSeq" id="WP_241715722.1">
    <property type="nucleotide sequence ID" value="NZ_JALBUF010000010.1"/>
</dbReference>
<dbReference type="InterPro" id="IPR002933">
    <property type="entry name" value="Peptidase_M20"/>
</dbReference>
<feature type="binding site" evidence="4">
    <location>
        <position position="221"/>
    </location>
    <ligand>
        <name>allantoate</name>
        <dbReference type="ChEBI" id="CHEBI:17536"/>
    </ligand>
</feature>